<proteinExistence type="predicted"/>
<dbReference type="Proteomes" id="UP000024329">
    <property type="component" value="Unassembled WGS sequence"/>
</dbReference>
<protein>
    <submittedName>
        <fullName evidence="3">Ketosteroid isomerase-related protein</fullName>
    </submittedName>
</protein>
<keyword evidence="3" id="KW-0413">Isomerase</keyword>
<dbReference type="InterPro" id="IPR037401">
    <property type="entry name" value="SnoaL-like"/>
</dbReference>
<evidence type="ECO:0000313" key="5">
    <source>
        <dbReference type="Proteomes" id="UP000094626"/>
    </source>
</evidence>
<dbReference type="PATRIC" id="fig|158500.4.peg.5001"/>
<accession>A0A031JGH0</accession>
<reference evidence="3 4" key="1">
    <citation type="submission" date="2014-03" db="EMBL/GenBank/DDBJ databases">
        <title>Whole genome sequence of Novosphingobium resinovorum KF1.</title>
        <authorList>
            <person name="Gan H.M."/>
            <person name="Gan H.Y."/>
            <person name="Chew T.H."/>
            <person name="Savka M.A."/>
        </authorList>
    </citation>
    <scope>NUCLEOTIDE SEQUENCE [LARGE SCALE GENOMIC DNA]</scope>
    <source>
        <strain evidence="3 4">KF1</strain>
    </source>
</reference>
<gene>
    <name evidence="2" type="ORF">BES08_18225</name>
    <name evidence="3" type="ORF">BV97_04923</name>
</gene>
<dbReference type="InterPro" id="IPR032710">
    <property type="entry name" value="NTF2-like_dom_sf"/>
</dbReference>
<evidence type="ECO:0000313" key="4">
    <source>
        <dbReference type="Proteomes" id="UP000024329"/>
    </source>
</evidence>
<keyword evidence="5" id="KW-1185">Reference proteome</keyword>
<dbReference type="KEGG" id="nre:BES08_18225"/>
<sequence>MSEFDKALSDRNVANAQKLMALFGHDMDAFWAMVSPNLHMELPFAGTVRLPTELHGEDALGMFRTAAEVFDVKFNSVEVTPLADPNRVLVEYRGYGEPGGTVYDQRYVGVHEYRDDTLVFYREYFDTGVVMNALGAYLPA</sequence>
<evidence type="ECO:0000259" key="1">
    <source>
        <dbReference type="Pfam" id="PF12680"/>
    </source>
</evidence>
<geneLocation type="plasmid" evidence="2 5">
    <name>pSA1</name>
</geneLocation>
<evidence type="ECO:0000313" key="2">
    <source>
        <dbReference type="EMBL" id="AOR78850.1"/>
    </source>
</evidence>
<dbReference type="AlphaFoldDB" id="A0A031JGH0"/>
<dbReference type="EMBL" id="CP017076">
    <property type="protein sequence ID" value="AOR78850.1"/>
    <property type="molecule type" value="Genomic_DNA"/>
</dbReference>
<dbReference type="OrthoDB" id="3681559at2"/>
<dbReference type="SUPFAM" id="SSF54427">
    <property type="entry name" value="NTF2-like"/>
    <property type="match status" value="1"/>
</dbReference>
<evidence type="ECO:0000313" key="3">
    <source>
        <dbReference type="EMBL" id="EZP73169.1"/>
    </source>
</evidence>
<dbReference type="GO" id="GO:0016853">
    <property type="term" value="F:isomerase activity"/>
    <property type="evidence" value="ECO:0007669"/>
    <property type="project" value="UniProtKB-KW"/>
</dbReference>
<organism evidence="3 4">
    <name type="scientific">Novosphingobium resinovorum</name>
    <dbReference type="NCBI Taxonomy" id="158500"/>
    <lineage>
        <taxon>Bacteria</taxon>
        <taxon>Pseudomonadati</taxon>
        <taxon>Pseudomonadota</taxon>
        <taxon>Alphaproteobacteria</taxon>
        <taxon>Sphingomonadales</taxon>
        <taxon>Sphingomonadaceae</taxon>
        <taxon>Novosphingobium</taxon>
    </lineage>
</organism>
<dbReference type="EMBL" id="JFYZ01000047">
    <property type="protein sequence ID" value="EZP73169.1"/>
    <property type="molecule type" value="Genomic_DNA"/>
</dbReference>
<reference evidence="2" key="2">
    <citation type="submission" date="2016-08" db="EMBL/GenBank/DDBJ databases">
        <authorList>
            <person name="Seilhamer J.J."/>
        </authorList>
    </citation>
    <scope>NUCLEOTIDE SEQUENCE [LARGE SCALE GENOMIC DNA]</scope>
    <source>
        <strain evidence="2">SA1</strain>
        <plasmid evidence="2">pSA1</plasmid>
    </source>
</reference>
<dbReference type="Pfam" id="PF12680">
    <property type="entry name" value="SnoaL_2"/>
    <property type="match status" value="1"/>
</dbReference>
<reference evidence="5" key="3">
    <citation type="journal article" date="2017" name="J. Biotechnol.">
        <title>Complete genome sequence of Novosphingobium resinovorum SA1, a versatile xenobiotic-degrading bacterium capable of utilizing sulfanilic acid.</title>
        <authorList>
            <person name="Hegedus B."/>
            <person name="Kos P.B."/>
            <person name="Balint B."/>
            <person name="Maroti G."/>
            <person name="Gan H.M."/>
            <person name="Perei K."/>
            <person name="Rakhely G."/>
        </authorList>
    </citation>
    <scope>NUCLEOTIDE SEQUENCE [LARGE SCALE GENOMIC DNA]</scope>
    <source>
        <strain evidence="5">SA1</strain>
    </source>
</reference>
<feature type="domain" description="SnoaL-like" evidence="1">
    <location>
        <begin position="22"/>
        <end position="119"/>
    </location>
</feature>
<keyword evidence="2" id="KW-0614">Plasmid</keyword>
<name>A0A031JGH0_9SPHN</name>
<dbReference type="RefSeq" id="WP_036529628.1">
    <property type="nucleotide sequence ID" value="NZ_CP017076.1"/>
</dbReference>
<dbReference type="Gene3D" id="3.10.450.50">
    <property type="match status" value="1"/>
</dbReference>
<dbReference type="Proteomes" id="UP000094626">
    <property type="component" value="Plasmid pSA1"/>
</dbReference>